<dbReference type="InterPro" id="IPR058792">
    <property type="entry name" value="Beta-barrel_RND_2"/>
</dbReference>
<evidence type="ECO:0000313" key="4">
    <source>
        <dbReference type="EMBL" id="MDN5216328.1"/>
    </source>
</evidence>
<evidence type="ECO:0000313" key="5">
    <source>
        <dbReference type="Proteomes" id="UP001172083"/>
    </source>
</evidence>
<comment type="similarity">
    <text evidence="1">Belongs to the membrane fusion protein (MFP) (TC 8.A.1) family.</text>
</comment>
<dbReference type="PANTHER" id="PTHR30469:SF15">
    <property type="entry name" value="HLYD FAMILY OF SECRETION PROTEINS"/>
    <property type="match status" value="1"/>
</dbReference>
<keyword evidence="5" id="KW-1185">Reference proteome</keyword>
<dbReference type="Pfam" id="PF25954">
    <property type="entry name" value="Beta-barrel_RND_2"/>
    <property type="match status" value="1"/>
</dbReference>
<accession>A0ABT8LEW7</accession>
<dbReference type="Proteomes" id="UP001172083">
    <property type="component" value="Unassembled WGS sequence"/>
</dbReference>
<dbReference type="PANTHER" id="PTHR30469">
    <property type="entry name" value="MULTIDRUG RESISTANCE PROTEIN MDTA"/>
    <property type="match status" value="1"/>
</dbReference>
<dbReference type="Gene3D" id="1.10.287.470">
    <property type="entry name" value="Helix hairpin bin"/>
    <property type="match status" value="1"/>
</dbReference>
<sequence>MKFYGVKIISFLLLGILLLHGACSEQNTNIDSEIKVPVSVLNIKPQSIEMFIQTTGTVYATQEAYLKSDLAGAYYLLRNPATGKPFALGDKVKRGQVIIRLEDKEFENNAQIESKKLNLEVSKNNYEKQKSLYDKGGVTLRELKNSEVEYINAKYAFENASLQIGKTSVRSPFGGTIVALPHYTPGVKVEQGKEMVKIMNYKELLLEVELPEKNLPDVKKGQMVRVMNYTINKDTLIGNIDQISPVINPDTRTFQSILLINNRQQSIRPGMFVKAEILVQKKDSTVVIPKDIILSKQNGKVLFVVENGIARERQITTGLENPDFIEVVKGINTNDRLVIKGFETLKDKSKVSVVR</sequence>
<gene>
    <name evidence="4" type="ORF">QQ020_29945</name>
</gene>
<dbReference type="EMBL" id="JAUJEB010000008">
    <property type="protein sequence ID" value="MDN5216328.1"/>
    <property type="molecule type" value="Genomic_DNA"/>
</dbReference>
<dbReference type="InterPro" id="IPR058637">
    <property type="entry name" value="YknX-like_C"/>
</dbReference>
<feature type="domain" description="YknX-like C-terminal permuted SH3-like" evidence="3">
    <location>
        <begin position="286"/>
        <end position="353"/>
    </location>
</feature>
<comment type="caution">
    <text evidence="4">The sequence shown here is derived from an EMBL/GenBank/DDBJ whole genome shotgun (WGS) entry which is preliminary data.</text>
</comment>
<dbReference type="Gene3D" id="2.40.30.170">
    <property type="match status" value="1"/>
</dbReference>
<protein>
    <submittedName>
        <fullName evidence="4">Efflux RND transporter periplasmic adaptor subunit</fullName>
    </submittedName>
</protein>
<evidence type="ECO:0000259" key="3">
    <source>
        <dbReference type="Pfam" id="PF25989"/>
    </source>
</evidence>
<evidence type="ECO:0000259" key="2">
    <source>
        <dbReference type="Pfam" id="PF25954"/>
    </source>
</evidence>
<dbReference type="Gene3D" id="2.40.50.100">
    <property type="match status" value="1"/>
</dbReference>
<proteinExistence type="inferred from homology"/>
<dbReference type="Gene3D" id="2.40.420.20">
    <property type="match status" value="1"/>
</dbReference>
<feature type="domain" description="CusB-like beta-barrel" evidence="2">
    <location>
        <begin position="206"/>
        <end position="277"/>
    </location>
</feature>
<evidence type="ECO:0000256" key="1">
    <source>
        <dbReference type="ARBA" id="ARBA00009477"/>
    </source>
</evidence>
<name>A0ABT8LEW7_9BACT</name>
<dbReference type="InterPro" id="IPR006143">
    <property type="entry name" value="RND_pump_MFP"/>
</dbReference>
<dbReference type="SUPFAM" id="SSF111369">
    <property type="entry name" value="HlyD-like secretion proteins"/>
    <property type="match status" value="1"/>
</dbReference>
<reference evidence="4" key="1">
    <citation type="submission" date="2023-06" db="EMBL/GenBank/DDBJ databases">
        <title>Genomic of Agaribacillus aureum.</title>
        <authorList>
            <person name="Wang G."/>
        </authorList>
    </citation>
    <scope>NUCLEOTIDE SEQUENCE</scope>
    <source>
        <strain evidence="4">BMA12</strain>
    </source>
</reference>
<organism evidence="4 5">
    <name type="scientific">Agaribacillus aureus</name>
    <dbReference type="NCBI Taxonomy" id="3051825"/>
    <lineage>
        <taxon>Bacteria</taxon>
        <taxon>Pseudomonadati</taxon>
        <taxon>Bacteroidota</taxon>
        <taxon>Cytophagia</taxon>
        <taxon>Cytophagales</taxon>
        <taxon>Splendidivirgaceae</taxon>
        <taxon>Agaribacillus</taxon>
    </lineage>
</organism>
<dbReference type="RefSeq" id="WP_346761666.1">
    <property type="nucleotide sequence ID" value="NZ_JAUJEB010000008.1"/>
</dbReference>
<dbReference type="Pfam" id="PF25989">
    <property type="entry name" value="YknX_C"/>
    <property type="match status" value="1"/>
</dbReference>
<dbReference type="NCBIfam" id="TIGR01730">
    <property type="entry name" value="RND_mfp"/>
    <property type="match status" value="1"/>
</dbReference>